<accession>A0ABT2IUP5</accession>
<organism evidence="3 4">
    <name type="scientific">Chryseobacterium herbae</name>
    <dbReference type="NCBI Taxonomy" id="2976476"/>
    <lineage>
        <taxon>Bacteria</taxon>
        <taxon>Pseudomonadati</taxon>
        <taxon>Bacteroidota</taxon>
        <taxon>Flavobacteriia</taxon>
        <taxon>Flavobacteriales</taxon>
        <taxon>Weeksellaceae</taxon>
        <taxon>Chryseobacterium group</taxon>
        <taxon>Chryseobacterium</taxon>
    </lineage>
</organism>
<gene>
    <name evidence="3" type="ORF">N0B48_09185</name>
</gene>
<dbReference type="InterPro" id="IPR056640">
    <property type="entry name" value="DUF7738"/>
</dbReference>
<sequence>MKKESVDISQALVKVDSCGMSYKGSELQLGTPIEDWIKVLGKPDRTFMAYMEKDKGTYVWDKLGIAVDNFENGDGTVAWVYIFFLNLDSPEAKEQMLNHARGWVSHPKEYIEKEKKTTEDMLKSPVYSDDLSQKTIKEAFQKLLKESYIYPFKVYQGAVDLNGFPVQAGMKVEEINSYRADLPYSGKFGYVDDDIDGVNDSGTTTETFGGDYRAPGAECKDGRLQYYELTYTATKKLEYLKIGYESKSDFDSRKVTEASFEERKKNGK</sequence>
<name>A0ABT2IUP5_9FLAO</name>
<keyword evidence="4" id="KW-1185">Reference proteome</keyword>
<dbReference type="Pfam" id="PF24880">
    <property type="entry name" value="DUF7738"/>
    <property type="match status" value="1"/>
</dbReference>
<dbReference type="EMBL" id="JAOAMU010000002">
    <property type="protein sequence ID" value="MCT2562060.1"/>
    <property type="molecule type" value="Genomic_DNA"/>
</dbReference>
<reference evidence="3 4" key="1">
    <citation type="submission" date="2022-09" db="EMBL/GenBank/DDBJ databases">
        <title>Chryseobacterium oleae sp.nov., isolated from the inter-root soil of Pyrola calliantha H. Andr. in Tibet.</title>
        <authorList>
            <person name="Li Z."/>
        </authorList>
    </citation>
    <scope>NUCLEOTIDE SEQUENCE [LARGE SCALE GENOMIC DNA]</scope>
    <source>
        <strain evidence="4">pc1-10</strain>
    </source>
</reference>
<feature type="domain" description="DUF7738" evidence="2">
    <location>
        <begin position="13"/>
        <end position="175"/>
    </location>
</feature>
<evidence type="ECO:0000313" key="4">
    <source>
        <dbReference type="Proteomes" id="UP001525566"/>
    </source>
</evidence>
<comment type="caution">
    <text evidence="3">The sequence shown here is derived from an EMBL/GenBank/DDBJ whole genome shotgun (WGS) entry which is preliminary data.</text>
</comment>
<evidence type="ECO:0000259" key="2">
    <source>
        <dbReference type="Pfam" id="PF24880"/>
    </source>
</evidence>
<feature type="region of interest" description="Disordered" evidence="1">
    <location>
        <begin position="248"/>
        <end position="268"/>
    </location>
</feature>
<evidence type="ECO:0000313" key="3">
    <source>
        <dbReference type="EMBL" id="MCT2562060.1"/>
    </source>
</evidence>
<protein>
    <recommendedName>
        <fullName evidence="2">DUF7738 domain-containing protein</fullName>
    </recommendedName>
</protein>
<dbReference type="RefSeq" id="WP_259838432.1">
    <property type="nucleotide sequence ID" value="NZ_JAOAMU010000002.1"/>
</dbReference>
<evidence type="ECO:0000256" key="1">
    <source>
        <dbReference type="SAM" id="MobiDB-lite"/>
    </source>
</evidence>
<dbReference type="Proteomes" id="UP001525566">
    <property type="component" value="Unassembled WGS sequence"/>
</dbReference>
<proteinExistence type="predicted"/>